<dbReference type="GO" id="GO:0006097">
    <property type="term" value="P:glyoxylate cycle"/>
    <property type="evidence" value="ECO:0007669"/>
    <property type="project" value="UniProtKB-UniRule"/>
</dbReference>
<evidence type="ECO:0000256" key="12">
    <source>
        <dbReference type="PIRSR" id="PIRSR601465-50"/>
    </source>
</evidence>
<dbReference type="GO" id="GO:0004474">
    <property type="term" value="F:malate synthase activity"/>
    <property type="evidence" value="ECO:0007669"/>
    <property type="project" value="UniProtKB-UniRule"/>
</dbReference>
<dbReference type="NCBIfam" id="NF002825">
    <property type="entry name" value="PRK02999.1"/>
    <property type="match status" value="1"/>
</dbReference>
<dbReference type="HAMAP" id="MF_00641">
    <property type="entry name" value="Malate_synth_G"/>
    <property type="match status" value="1"/>
</dbReference>
<dbReference type="InterPro" id="IPR001465">
    <property type="entry name" value="Malate_synthase_TIM"/>
</dbReference>
<keyword evidence="2 10" id="KW-0329">Glyoxylate bypass</keyword>
<feature type="binding site" evidence="10">
    <location>
        <position position="536"/>
    </location>
    <ligand>
        <name>acetyl-CoA</name>
        <dbReference type="ChEBI" id="CHEBI:57288"/>
    </ligand>
</feature>
<dbReference type="OrthoDB" id="9762054at2"/>
<evidence type="ECO:0000256" key="4">
    <source>
        <dbReference type="ARBA" id="ARBA00022532"/>
    </source>
</evidence>
<evidence type="ECO:0000259" key="17">
    <source>
        <dbReference type="Pfam" id="PF20658"/>
    </source>
</evidence>
<evidence type="ECO:0000256" key="10">
    <source>
        <dbReference type="HAMAP-Rule" id="MF_00641"/>
    </source>
</evidence>
<feature type="binding site" evidence="10">
    <location>
        <position position="274"/>
    </location>
    <ligand>
        <name>acetyl-CoA</name>
        <dbReference type="ChEBI" id="CHEBI:57288"/>
    </ligand>
</feature>
<gene>
    <name evidence="10" type="primary">glcB</name>
    <name evidence="19" type="ORF">SAMN05421737_102264</name>
</gene>
<feature type="domain" description="Malate synthase G alpha-beta insertion" evidence="17">
    <location>
        <begin position="158"/>
        <end position="233"/>
    </location>
</feature>
<reference evidence="20" key="1">
    <citation type="submission" date="2016-09" db="EMBL/GenBank/DDBJ databases">
        <authorList>
            <person name="Varghese N."/>
            <person name="Submissions S."/>
        </authorList>
    </citation>
    <scope>NUCLEOTIDE SEQUENCE [LARGE SCALE GENOMIC DNA]</scope>
    <source>
        <strain evidence="20">25nlg</strain>
    </source>
</reference>
<evidence type="ECO:0000313" key="20">
    <source>
        <dbReference type="Proteomes" id="UP000242662"/>
    </source>
</evidence>
<keyword evidence="3 10" id="KW-0963">Cytoplasm</keyword>
<feature type="active site" description="Proton acceptor" evidence="10 12">
    <location>
        <position position="338"/>
    </location>
</feature>
<dbReference type="Pfam" id="PF20658">
    <property type="entry name" value="MSG_insertion"/>
    <property type="match status" value="1"/>
</dbReference>
<keyword evidence="14" id="KW-0175">Coiled coil</keyword>
<dbReference type="Pfam" id="PF20659">
    <property type="entry name" value="MS_C"/>
    <property type="match status" value="1"/>
</dbReference>
<accession>A0A1G6H2E4</accession>
<dbReference type="InterPro" id="IPR044856">
    <property type="entry name" value="Malate_synth_C_sf"/>
</dbReference>
<comment type="catalytic activity">
    <reaction evidence="9 10 13">
        <text>glyoxylate + acetyl-CoA + H2O = (S)-malate + CoA + H(+)</text>
        <dbReference type="Rhea" id="RHEA:18181"/>
        <dbReference type="ChEBI" id="CHEBI:15377"/>
        <dbReference type="ChEBI" id="CHEBI:15378"/>
        <dbReference type="ChEBI" id="CHEBI:15589"/>
        <dbReference type="ChEBI" id="CHEBI:36655"/>
        <dbReference type="ChEBI" id="CHEBI:57287"/>
        <dbReference type="ChEBI" id="CHEBI:57288"/>
        <dbReference type="EC" id="2.3.3.9"/>
    </reaction>
</comment>
<feature type="binding site" evidence="10">
    <location>
        <begin position="123"/>
        <end position="124"/>
    </location>
    <ligand>
        <name>acetyl-CoA</name>
        <dbReference type="ChEBI" id="CHEBI:57288"/>
    </ligand>
</feature>
<feature type="domain" description="Malate synthase TIM barrel" evidence="15">
    <location>
        <begin position="335"/>
        <end position="573"/>
    </location>
</feature>
<comment type="subcellular location">
    <subcellularLocation>
        <location evidence="10 13">Cytoplasm</location>
    </subcellularLocation>
</comment>
<evidence type="ECO:0000256" key="7">
    <source>
        <dbReference type="ARBA" id="ARBA00022842"/>
    </source>
</evidence>
<feature type="binding site" evidence="10">
    <location>
        <begin position="452"/>
        <end position="455"/>
    </location>
    <ligand>
        <name>glyoxylate</name>
        <dbReference type="ChEBI" id="CHEBI:36655"/>
    </ligand>
</feature>
<dbReference type="InterPro" id="IPR011076">
    <property type="entry name" value="Malate_synth_sf"/>
</dbReference>
<dbReference type="PANTHER" id="PTHR42739">
    <property type="entry name" value="MALATE SYNTHASE G"/>
    <property type="match status" value="1"/>
</dbReference>
<dbReference type="RefSeq" id="WP_090774825.1">
    <property type="nucleotide sequence ID" value="NZ_FMYM01000002.1"/>
</dbReference>
<dbReference type="InterPro" id="IPR006253">
    <property type="entry name" value="Malate_synthG"/>
</dbReference>
<dbReference type="InterPro" id="IPR048356">
    <property type="entry name" value="MS_N"/>
</dbReference>
<evidence type="ECO:0000256" key="5">
    <source>
        <dbReference type="ARBA" id="ARBA00022679"/>
    </source>
</evidence>
<keyword evidence="7 10" id="KW-0460">Magnesium</keyword>
<feature type="binding site" evidence="10">
    <location>
        <position position="427"/>
    </location>
    <ligand>
        <name>Mg(2+)</name>
        <dbReference type="ChEBI" id="CHEBI:18420"/>
    </ligand>
</feature>
<evidence type="ECO:0000256" key="14">
    <source>
        <dbReference type="SAM" id="Coils"/>
    </source>
</evidence>
<evidence type="ECO:0000256" key="1">
    <source>
        <dbReference type="ARBA" id="ARBA00001946"/>
    </source>
</evidence>
<dbReference type="Pfam" id="PF01274">
    <property type="entry name" value="MS_TIM-barrel"/>
    <property type="match status" value="1"/>
</dbReference>
<feature type="modified residue" description="Cysteine sulfenic acid (-SOH)" evidence="10">
    <location>
        <position position="613"/>
    </location>
</feature>
<comment type="function">
    <text evidence="10">Involved in the glycolate utilization. Catalyzes the condensation and subsequent hydrolysis of acetyl-coenzyme A (acetyl-CoA) and glyoxylate to form malate and CoA.</text>
</comment>
<dbReference type="Pfam" id="PF20656">
    <property type="entry name" value="MS_N"/>
    <property type="match status" value="1"/>
</dbReference>
<dbReference type="SUPFAM" id="SSF51645">
    <property type="entry name" value="Malate synthase G"/>
    <property type="match status" value="1"/>
</dbReference>
<comment type="caution">
    <text evidence="10">Lacks conserved residue(s) required for the propagation of feature annotation.</text>
</comment>
<evidence type="ECO:0000256" key="3">
    <source>
        <dbReference type="ARBA" id="ARBA00022490"/>
    </source>
</evidence>
<evidence type="ECO:0000259" key="16">
    <source>
        <dbReference type="Pfam" id="PF20656"/>
    </source>
</evidence>
<dbReference type="AlphaFoldDB" id="A0A1G6H2E4"/>
<evidence type="ECO:0000256" key="9">
    <source>
        <dbReference type="ARBA" id="ARBA00047918"/>
    </source>
</evidence>
<evidence type="ECO:0000313" key="19">
    <source>
        <dbReference type="EMBL" id="SDB88324.1"/>
    </source>
</evidence>
<feature type="active site" description="Proton donor" evidence="10 12">
    <location>
        <position position="627"/>
    </location>
</feature>
<name>A0A1G6H2E4_9BACI</name>
<feature type="domain" description="Malate synthase N-terminal" evidence="16">
    <location>
        <begin position="16"/>
        <end position="76"/>
    </location>
</feature>
<feature type="binding site" evidence="10">
    <location>
        <position position="311"/>
    </location>
    <ligand>
        <name>acetyl-CoA</name>
        <dbReference type="ChEBI" id="CHEBI:57288"/>
    </ligand>
</feature>
<protein>
    <recommendedName>
        <fullName evidence="10 11">Malate synthase G</fullName>
        <ecNumber evidence="10 11">2.3.3.9</ecNumber>
    </recommendedName>
</protein>
<dbReference type="Proteomes" id="UP000242662">
    <property type="component" value="Unassembled WGS sequence"/>
</dbReference>
<dbReference type="STRING" id="1464122.SAMN05421737_102264"/>
<feature type="binding site" evidence="10">
    <location>
        <position position="455"/>
    </location>
    <ligand>
        <name>Mg(2+)</name>
        <dbReference type="ChEBI" id="CHEBI:18420"/>
    </ligand>
</feature>
<proteinExistence type="inferred from homology"/>
<dbReference type="GO" id="GO:0005829">
    <property type="term" value="C:cytosol"/>
    <property type="evidence" value="ECO:0007669"/>
    <property type="project" value="TreeGrafter"/>
</dbReference>
<dbReference type="InterPro" id="IPR048355">
    <property type="entry name" value="MS_C"/>
</dbReference>
<dbReference type="NCBIfam" id="TIGR01345">
    <property type="entry name" value="malate_syn_G"/>
    <property type="match status" value="1"/>
</dbReference>
<dbReference type="EC" id="2.3.3.9" evidence="10 11"/>
<dbReference type="GO" id="GO:0006099">
    <property type="term" value="P:tricarboxylic acid cycle"/>
    <property type="evidence" value="ECO:0007669"/>
    <property type="project" value="UniProtKB-KW"/>
</dbReference>
<comment type="subunit">
    <text evidence="10">Monomer.</text>
</comment>
<comment type="similarity">
    <text evidence="10 13">Belongs to the malate synthase family. GlcB subfamily.</text>
</comment>
<dbReference type="Gene3D" id="1.20.1220.12">
    <property type="entry name" value="Malate synthase, domain III"/>
    <property type="match status" value="1"/>
</dbReference>
<sequence length="724" mass="81057">MAAYQQVGHLQIDPALYEFLEREVLPESGVEPVHFWTELSAIIADFTPLNENLLVERDAMQRKIDDWHEQHEVTEKEDYKRYLQKIGYLEPAVAPFQIGTKNVDEEIAMLAGPQLVVPIDNARFAINAANARWGSLYDALYGTDVIAEEEGTARTGVYNVKRGEKVIAYAKKFLDDTFPLCERSHTDVVSYEISDQSLVMTLADGKKTTLKDSLQWRGFQGDSASPTALLLQHNGLHVEIQIDRTANIGKNDRAGVQDVYMESALTAIMDCEDSVAAVDTADKVGVYRNWLGLMKGTLEATFTKNGKEVTRTLNEDRTYKGVDGKTLTLSGRSLMLIRHVGHLMKTDAVLDGDGQPIPEGILDAVVTSLIAKHDVRSRYNSKKGSMYVVKPKMHGSKEVAFTNTLFNRVEDMLDLPRYTLKVGVMDEERRTTLNLQACIREVKDRIVFINTGFLDRTGDEIHTSLVAGPMRRKQEMKQAPWLLQYEQANVQAGLQTGFQGKAQIGKGMWAMPDLMAEMIVQKGAQLRAGASTAWVPSPTAATLHVLHYHEIDVRDVQQKMIAAGVDAANDQLLEIPIVTTPAWTDEEIQAEIDNNVQSILGYVVRWIDQGIGCSKVPDLHQVALMEDRATLRISSQHLANWLYHRICTREQVMASLKKMAVVVDKQNEGDPVYEPMSADFGQSIAFQAACDLIFKGRAQPNGYTEPILHERRRQAKARQFVKAK</sequence>
<dbReference type="InterPro" id="IPR046363">
    <property type="entry name" value="MS_N_TIM-barrel_dom"/>
</dbReference>
<dbReference type="Gene3D" id="3.20.20.360">
    <property type="entry name" value="Malate synthase, domain 3"/>
    <property type="match status" value="2"/>
</dbReference>
<evidence type="ECO:0000256" key="8">
    <source>
        <dbReference type="ARBA" id="ARBA00023097"/>
    </source>
</evidence>
<dbReference type="EMBL" id="FMYM01000002">
    <property type="protein sequence ID" value="SDB88324.1"/>
    <property type="molecule type" value="Genomic_DNA"/>
</dbReference>
<evidence type="ECO:0000256" key="13">
    <source>
        <dbReference type="RuleBase" id="RU003572"/>
    </source>
</evidence>
<dbReference type="UniPathway" id="UPA00703">
    <property type="reaction ID" value="UER00720"/>
</dbReference>
<keyword evidence="8 10" id="KW-0558">Oxidation</keyword>
<keyword evidence="20" id="KW-1185">Reference proteome</keyword>
<evidence type="ECO:0000259" key="18">
    <source>
        <dbReference type="Pfam" id="PF20659"/>
    </source>
</evidence>
<evidence type="ECO:0000256" key="6">
    <source>
        <dbReference type="ARBA" id="ARBA00022723"/>
    </source>
</evidence>
<comment type="cofactor">
    <cofactor evidence="1 10">
        <name>Mg(2+)</name>
        <dbReference type="ChEBI" id="CHEBI:18420"/>
    </cofactor>
</comment>
<dbReference type="PANTHER" id="PTHR42739:SF1">
    <property type="entry name" value="MALATE SYNTHASE G"/>
    <property type="match status" value="1"/>
</dbReference>
<keyword evidence="6 10" id="KW-0479">Metal-binding</keyword>
<keyword evidence="4 10" id="KW-0816">Tricarboxylic acid cycle</keyword>
<evidence type="ECO:0000259" key="15">
    <source>
        <dbReference type="Pfam" id="PF01274"/>
    </source>
</evidence>
<feature type="domain" description="Malate synthase C-terminal" evidence="18">
    <location>
        <begin position="587"/>
        <end position="682"/>
    </location>
</feature>
<evidence type="ECO:0000256" key="11">
    <source>
        <dbReference type="NCBIfam" id="TIGR01345"/>
    </source>
</evidence>
<feature type="binding site" evidence="10">
    <location>
        <position position="427"/>
    </location>
    <ligand>
        <name>glyoxylate</name>
        <dbReference type="ChEBI" id="CHEBI:36655"/>
    </ligand>
</feature>
<feature type="binding site" evidence="10">
    <location>
        <position position="116"/>
    </location>
    <ligand>
        <name>acetyl-CoA</name>
        <dbReference type="ChEBI" id="CHEBI:57288"/>
    </ligand>
</feature>
<dbReference type="InterPro" id="IPR048357">
    <property type="entry name" value="MSG_insertion"/>
</dbReference>
<organism evidence="19 20">
    <name type="scientific">Shouchella lonarensis</name>
    <dbReference type="NCBI Taxonomy" id="1464122"/>
    <lineage>
        <taxon>Bacteria</taxon>
        <taxon>Bacillati</taxon>
        <taxon>Bacillota</taxon>
        <taxon>Bacilli</taxon>
        <taxon>Bacillales</taxon>
        <taxon>Bacillaceae</taxon>
        <taxon>Shouchella</taxon>
    </lineage>
</organism>
<feature type="binding site" evidence="10">
    <location>
        <position position="338"/>
    </location>
    <ligand>
        <name>glyoxylate</name>
        <dbReference type="ChEBI" id="CHEBI:36655"/>
    </ligand>
</feature>
<comment type="pathway">
    <text evidence="10 13">Carbohydrate metabolism; glyoxylate cycle; (S)-malate from isocitrate: step 2/2.</text>
</comment>
<keyword evidence="5 10" id="KW-0808">Transferase</keyword>
<dbReference type="GO" id="GO:0009436">
    <property type="term" value="P:glyoxylate catabolic process"/>
    <property type="evidence" value="ECO:0007669"/>
    <property type="project" value="TreeGrafter"/>
</dbReference>
<dbReference type="GO" id="GO:0000287">
    <property type="term" value="F:magnesium ion binding"/>
    <property type="evidence" value="ECO:0007669"/>
    <property type="project" value="TreeGrafter"/>
</dbReference>
<evidence type="ECO:0000256" key="2">
    <source>
        <dbReference type="ARBA" id="ARBA00022435"/>
    </source>
</evidence>
<feature type="coiled-coil region" evidence="14">
    <location>
        <begin position="50"/>
        <end position="77"/>
    </location>
</feature>